<sequence length="496" mass="56407">MSSWISRRSAAVLLHITSLPGPFHKGVLGEEAFAFIDRIAAAGFSVWQFLPLGPTHGHGSPYESLSSFAGNPELLDLRDFVSHGWLDITDLAGPHSAASHASLRAKASHLFWQQVATDESLRRAVELFEQHHISWLEDYALFSTLKSLFANRAWWQWPHPLRDRDASSLETARSYNQDRIKQAIFEQFMFERQWSAIQSHARNRQVQLFGDLPIYVAHDSADVWAARRYFTVTDNGLCNEVAGVPPDYFSATGQRWGNPLYRWNRMAKNDFEWWVRRVRHQMERMDILRIDHFRGLEAYWAIPGESTDGIIGEWRKAPGEQLLQTLQQELGSLRLVAEDLGIITDEVNRLRKTFALPGMKILQFAFGGDNSNPYLPCNHEEDSVVYTGTHDNDTTAGWFSALDEHTKAHALFVLQAQAEDMPWAMIEAALQSPAMLAVIPMQDLLELGSVAKFNTPGTAVGNWCWRLERLPDPQAPCWHKALLLNQKHRRTLTTAA</sequence>
<dbReference type="Pfam" id="PF02446">
    <property type="entry name" value="Glyco_hydro_77"/>
    <property type="match status" value="1"/>
</dbReference>
<comment type="caution">
    <text evidence="11">The sequence shown here is derived from an EMBL/GenBank/DDBJ whole genome shotgun (WGS) entry which is preliminary data.</text>
</comment>
<dbReference type="PANTHER" id="PTHR32438:SF5">
    <property type="entry name" value="4-ALPHA-GLUCANOTRANSFERASE DPE1, CHLOROPLASTIC_AMYLOPLASTIC"/>
    <property type="match status" value="1"/>
</dbReference>
<evidence type="ECO:0000256" key="6">
    <source>
        <dbReference type="ARBA" id="ARBA00022679"/>
    </source>
</evidence>
<dbReference type="AlphaFoldDB" id="A0A5R9GSK1"/>
<organism evidence="11 12">
    <name type="scientific">Mariprofundus erugo</name>
    <dbReference type="NCBI Taxonomy" id="2528639"/>
    <lineage>
        <taxon>Bacteria</taxon>
        <taxon>Pseudomonadati</taxon>
        <taxon>Pseudomonadota</taxon>
        <taxon>Candidatius Mariprofundia</taxon>
        <taxon>Mariprofundales</taxon>
        <taxon>Mariprofundaceae</taxon>
        <taxon>Mariprofundus</taxon>
    </lineage>
</organism>
<accession>A0A5R9GSK1</accession>
<dbReference type="GO" id="GO:0005975">
    <property type="term" value="P:carbohydrate metabolic process"/>
    <property type="evidence" value="ECO:0007669"/>
    <property type="project" value="InterPro"/>
</dbReference>
<evidence type="ECO:0000256" key="3">
    <source>
        <dbReference type="ARBA" id="ARBA00012560"/>
    </source>
</evidence>
<comment type="catalytic activity">
    <reaction evidence="1 10">
        <text>Transfers a segment of a (1-&gt;4)-alpha-D-glucan to a new position in an acceptor, which may be glucose or a (1-&gt;4)-alpha-D-glucan.</text>
        <dbReference type="EC" id="2.4.1.25"/>
    </reaction>
</comment>
<comment type="similarity">
    <text evidence="2 10">Belongs to the disproportionating enzyme family.</text>
</comment>
<evidence type="ECO:0000256" key="1">
    <source>
        <dbReference type="ARBA" id="ARBA00000439"/>
    </source>
</evidence>
<evidence type="ECO:0000256" key="9">
    <source>
        <dbReference type="ARBA" id="ARBA00031501"/>
    </source>
</evidence>
<protein>
    <recommendedName>
        <fullName evidence="4 10">4-alpha-glucanotransferase</fullName>
        <ecNumber evidence="3 10">2.4.1.25</ecNumber>
    </recommendedName>
    <alternativeName>
        <fullName evidence="8 10">Amylomaltase</fullName>
    </alternativeName>
    <alternativeName>
        <fullName evidence="9 10">Disproportionating enzyme</fullName>
    </alternativeName>
</protein>
<evidence type="ECO:0000256" key="2">
    <source>
        <dbReference type="ARBA" id="ARBA00005684"/>
    </source>
</evidence>
<evidence type="ECO:0000313" key="11">
    <source>
        <dbReference type="EMBL" id="TLS66234.1"/>
    </source>
</evidence>
<dbReference type="GO" id="GO:0004134">
    <property type="term" value="F:4-alpha-glucanotransferase activity"/>
    <property type="evidence" value="ECO:0007669"/>
    <property type="project" value="UniProtKB-EC"/>
</dbReference>
<evidence type="ECO:0000256" key="5">
    <source>
        <dbReference type="ARBA" id="ARBA00022676"/>
    </source>
</evidence>
<dbReference type="Proteomes" id="UP000306585">
    <property type="component" value="Unassembled WGS sequence"/>
</dbReference>
<evidence type="ECO:0000256" key="10">
    <source>
        <dbReference type="RuleBase" id="RU361207"/>
    </source>
</evidence>
<evidence type="ECO:0000256" key="4">
    <source>
        <dbReference type="ARBA" id="ARBA00020295"/>
    </source>
</evidence>
<keyword evidence="12" id="KW-1185">Reference proteome</keyword>
<proteinExistence type="inferred from homology"/>
<dbReference type="NCBIfam" id="NF011080">
    <property type="entry name" value="PRK14508.1-3"/>
    <property type="match status" value="1"/>
</dbReference>
<dbReference type="RefSeq" id="WP_138239765.1">
    <property type="nucleotide sequence ID" value="NZ_VBRY01000010.1"/>
</dbReference>
<evidence type="ECO:0000256" key="7">
    <source>
        <dbReference type="ARBA" id="ARBA00023277"/>
    </source>
</evidence>
<dbReference type="PANTHER" id="PTHR32438">
    <property type="entry name" value="4-ALPHA-GLUCANOTRANSFERASE DPE1, CHLOROPLASTIC/AMYLOPLASTIC"/>
    <property type="match status" value="1"/>
</dbReference>
<reference evidence="11 12" key="1">
    <citation type="journal article" date="2019" name="Appl. Environ. Microbiol.">
        <title>Environmental Evidence and Genomic Insight of Iron-oxidizing Bacteria Preference Towards More Corrosion Resistant Stainless Steel at Higher Salinities.</title>
        <authorList>
            <person name="Garrison C.E."/>
            <person name="Price K.A."/>
            <person name="Field E.K."/>
        </authorList>
    </citation>
    <scope>NUCLEOTIDE SEQUENCE [LARGE SCALE GENOMIC DNA]</scope>
    <source>
        <strain evidence="11 12">P3</strain>
    </source>
</reference>
<dbReference type="InterPro" id="IPR017853">
    <property type="entry name" value="GH"/>
</dbReference>
<gene>
    <name evidence="11" type="primary">malQ</name>
    <name evidence="11" type="ORF">FEF65_10440</name>
</gene>
<keyword evidence="5 10" id="KW-0328">Glycosyltransferase</keyword>
<evidence type="ECO:0000313" key="12">
    <source>
        <dbReference type="Proteomes" id="UP000306585"/>
    </source>
</evidence>
<dbReference type="InterPro" id="IPR003385">
    <property type="entry name" value="Glyco_hydro_77"/>
</dbReference>
<evidence type="ECO:0000256" key="8">
    <source>
        <dbReference type="ARBA" id="ARBA00031423"/>
    </source>
</evidence>
<dbReference type="SUPFAM" id="SSF51445">
    <property type="entry name" value="(Trans)glycosidases"/>
    <property type="match status" value="1"/>
</dbReference>
<dbReference type="Gene3D" id="3.20.20.80">
    <property type="entry name" value="Glycosidases"/>
    <property type="match status" value="1"/>
</dbReference>
<keyword evidence="6 10" id="KW-0808">Transferase</keyword>
<dbReference type="EC" id="2.4.1.25" evidence="3 10"/>
<dbReference type="NCBIfam" id="TIGR00217">
    <property type="entry name" value="malQ"/>
    <property type="match status" value="1"/>
</dbReference>
<name>A0A5R9GSK1_9PROT</name>
<keyword evidence="7 10" id="KW-0119">Carbohydrate metabolism</keyword>
<dbReference type="EMBL" id="VBRY01000010">
    <property type="protein sequence ID" value="TLS66234.1"/>
    <property type="molecule type" value="Genomic_DNA"/>
</dbReference>